<dbReference type="EC" id="7.1.1.1" evidence="3"/>
<evidence type="ECO:0000259" key="13">
    <source>
        <dbReference type="SMART" id="SM01003"/>
    </source>
</evidence>
<evidence type="ECO:0000256" key="6">
    <source>
        <dbReference type="ARBA" id="ARBA00022967"/>
    </source>
</evidence>
<keyword evidence="4" id="KW-0547">Nucleotide-binding</keyword>
<comment type="caution">
    <text evidence="14">The sequence shown here is derived from an EMBL/GenBank/DDBJ whole genome shotgun (WGS) entry which is preliminary data.</text>
</comment>
<dbReference type="RefSeq" id="WP_020819697.1">
    <property type="nucleotide sequence ID" value="NZ_JANF02000063.1"/>
</dbReference>
<dbReference type="AlphaFoldDB" id="A0A8E1C2C3"/>
<dbReference type="GO" id="GO:0008750">
    <property type="term" value="F:proton-translocating NAD(P)+ transhydrogenase activity"/>
    <property type="evidence" value="ECO:0007669"/>
    <property type="project" value="UniProtKB-EC"/>
</dbReference>
<reference evidence="14 15" key="1">
    <citation type="submission" date="2014-05" db="EMBL/GenBank/DDBJ databases">
        <title>Genome Announcement of Sphingobium lucknowense F2.</title>
        <authorList>
            <person name="Lal R."/>
            <person name="Negi V."/>
            <person name="Lata P."/>
            <person name="Sangwan N."/>
            <person name="Gupta S.K."/>
            <person name="Rao D.L.N."/>
            <person name="Das S."/>
        </authorList>
    </citation>
    <scope>NUCLEOTIDE SEQUENCE [LARGE SCALE GENOMIC DNA]</scope>
    <source>
        <strain evidence="14 15">F2</strain>
    </source>
</reference>
<dbReference type="Proteomes" id="UP000028135">
    <property type="component" value="Unassembled WGS sequence"/>
</dbReference>
<dbReference type="GO" id="GO:0050661">
    <property type="term" value="F:NADP binding"/>
    <property type="evidence" value="ECO:0007669"/>
    <property type="project" value="TreeGrafter"/>
</dbReference>
<dbReference type="InterPro" id="IPR036291">
    <property type="entry name" value="NAD(P)-bd_dom_sf"/>
</dbReference>
<name>A0A8E1C2C3_9SPHN</name>
<evidence type="ECO:0000313" key="14">
    <source>
        <dbReference type="EMBL" id="KER35856.1"/>
    </source>
</evidence>
<protein>
    <recommendedName>
        <fullName evidence="9">NAD(P) transhydrogenase subunit alpha part 1</fullName>
        <ecNumber evidence="3">7.1.1.1</ecNumber>
    </recommendedName>
    <alternativeName>
        <fullName evidence="11">Nicotinamide nucleotide transhydrogenase subunit alpha 1</fullName>
    </alternativeName>
    <alternativeName>
        <fullName evidence="10">Pyridine nucleotide transhydrogenase subunit alpha 1</fullName>
    </alternativeName>
</protein>
<dbReference type="SUPFAM" id="SSF51735">
    <property type="entry name" value="NAD(P)-binding Rossmann-fold domains"/>
    <property type="match status" value="1"/>
</dbReference>
<evidence type="ECO:0000256" key="11">
    <source>
        <dbReference type="ARBA" id="ARBA00084087"/>
    </source>
</evidence>
<dbReference type="SMART" id="SM01003">
    <property type="entry name" value="AlaDh_PNT_N"/>
    <property type="match status" value="1"/>
</dbReference>
<dbReference type="Pfam" id="PF01262">
    <property type="entry name" value="AlaDh_PNT_C"/>
    <property type="match status" value="1"/>
</dbReference>
<dbReference type="InterPro" id="IPR007886">
    <property type="entry name" value="AlaDH/PNT_N"/>
</dbReference>
<dbReference type="GO" id="GO:0016491">
    <property type="term" value="F:oxidoreductase activity"/>
    <property type="evidence" value="ECO:0007669"/>
    <property type="project" value="InterPro"/>
</dbReference>
<evidence type="ECO:0000256" key="1">
    <source>
        <dbReference type="ARBA" id="ARBA00003943"/>
    </source>
</evidence>
<feature type="domain" description="Alanine dehydrogenase/pyridine nucleotide transhydrogenase N-terminal" evidence="13">
    <location>
        <begin position="4"/>
        <end position="138"/>
    </location>
</feature>
<comment type="similarity">
    <text evidence="2">Belongs to the AlaDH/PNT family.</text>
</comment>
<evidence type="ECO:0000256" key="2">
    <source>
        <dbReference type="ARBA" id="ARBA00005689"/>
    </source>
</evidence>
<dbReference type="PANTHER" id="PTHR10160">
    <property type="entry name" value="NAD(P) TRANSHYDROGENASE"/>
    <property type="match status" value="1"/>
</dbReference>
<keyword evidence="7" id="KW-0520">NAD</keyword>
<gene>
    <name evidence="14" type="ORF">AL00_14020</name>
</gene>
<evidence type="ECO:0000256" key="10">
    <source>
        <dbReference type="ARBA" id="ARBA00076996"/>
    </source>
</evidence>
<evidence type="ECO:0000256" key="4">
    <source>
        <dbReference type="ARBA" id="ARBA00022741"/>
    </source>
</evidence>
<keyword evidence="5" id="KW-0521">NADP</keyword>
<evidence type="ECO:0000256" key="9">
    <source>
        <dbReference type="ARBA" id="ARBA00071353"/>
    </source>
</evidence>
<evidence type="ECO:0000313" key="15">
    <source>
        <dbReference type="Proteomes" id="UP000028135"/>
    </source>
</evidence>
<evidence type="ECO:0000256" key="3">
    <source>
        <dbReference type="ARBA" id="ARBA00012943"/>
    </source>
</evidence>
<proteinExistence type="inferred from homology"/>
<sequence>MKIGIVKETAPDERRVSGTPETVKKFRALGADVAVETGAGLSAAISDADYAAMGATVADRAATVADADIILGVQGPDPAGLAGAKPGAWIVAGLNPYVERARIDAYAAAGFEALAMEFMPRITRAQSMDILSSQSNLAGYKAVLDAAAEYGRSFPMMMTAAGTVSPAKAFIMGVGVAGLQAIATAKRLGAQVSATDVRSATREQIESLGAKAIFVESVAGIEGEGKGGYATEMSEDYRQAQAELVSGHIAKQDIVITTALIPGKAAPRLISDAQIATMKPGSVIVDLAVEQGGNVEGAVLGQVVERHGVKIVGHKNVPSRLAADASALFARNLYNFLSAFWNKDRNAPVLDEEIGNAIRVTQGGKVVSERLLQLAGILS</sequence>
<feature type="domain" description="Alanine dehydrogenase/pyridine nucleotide transhydrogenase NAD(H)-binding" evidence="12">
    <location>
        <begin position="147"/>
        <end position="313"/>
    </location>
</feature>
<dbReference type="GO" id="GO:0006740">
    <property type="term" value="P:NADPH regeneration"/>
    <property type="evidence" value="ECO:0007669"/>
    <property type="project" value="TreeGrafter"/>
</dbReference>
<dbReference type="InterPro" id="IPR007698">
    <property type="entry name" value="AlaDH/PNT_NAD(H)-bd"/>
</dbReference>
<dbReference type="InterPro" id="IPR008143">
    <property type="entry name" value="Ala_DH/PNT_CS2"/>
</dbReference>
<accession>A0A8E1C2C3</accession>
<evidence type="ECO:0000259" key="12">
    <source>
        <dbReference type="SMART" id="SM01002"/>
    </source>
</evidence>
<evidence type="ECO:0000256" key="5">
    <source>
        <dbReference type="ARBA" id="ARBA00022857"/>
    </source>
</evidence>
<dbReference type="GO" id="GO:0005886">
    <property type="term" value="C:plasma membrane"/>
    <property type="evidence" value="ECO:0007669"/>
    <property type="project" value="TreeGrafter"/>
</dbReference>
<dbReference type="SUPFAM" id="SSF52283">
    <property type="entry name" value="Formate/glycerate dehydrogenase catalytic domain-like"/>
    <property type="match status" value="1"/>
</dbReference>
<dbReference type="FunFam" id="3.40.50.720:FF:000188">
    <property type="entry name" value="NAD(P) transhydrogenase alpha subunit 1"/>
    <property type="match status" value="1"/>
</dbReference>
<dbReference type="SMART" id="SM01002">
    <property type="entry name" value="AlaDh_PNT_C"/>
    <property type="match status" value="1"/>
</dbReference>
<dbReference type="EMBL" id="JANF02000063">
    <property type="protein sequence ID" value="KER35856.1"/>
    <property type="molecule type" value="Genomic_DNA"/>
</dbReference>
<comment type="function">
    <text evidence="1">The transhydrogenation between NADH and NADP is coupled to respiration and ATP hydrolysis and functions as a proton pump across the membrane.</text>
</comment>
<dbReference type="PROSITE" id="PS00837">
    <property type="entry name" value="ALADH_PNT_2"/>
    <property type="match status" value="1"/>
</dbReference>
<organism evidence="14 15">
    <name type="scientific">Sphingobium indicum F2</name>
    <dbReference type="NCBI Taxonomy" id="1450518"/>
    <lineage>
        <taxon>Bacteria</taxon>
        <taxon>Pseudomonadati</taxon>
        <taxon>Pseudomonadota</taxon>
        <taxon>Alphaproteobacteria</taxon>
        <taxon>Sphingomonadales</taxon>
        <taxon>Sphingomonadaceae</taxon>
        <taxon>Sphingobium</taxon>
    </lineage>
</organism>
<dbReference type="PANTHER" id="PTHR10160:SF19">
    <property type="entry name" value="PROTON-TRANSLOCATING NAD(P)(+) TRANSHYDROGENASE"/>
    <property type="match status" value="1"/>
</dbReference>
<evidence type="ECO:0000256" key="7">
    <source>
        <dbReference type="ARBA" id="ARBA00023027"/>
    </source>
</evidence>
<comment type="catalytic activity">
    <reaction evidence="8">
        <text>NAD(+) + NADPH + H(+)(in) = NADH + NADP(+) + H(+)(out)</text>
        <dbReference type="Rhea" id="RHEA:47992"/>
        <dbReference type="ChEBI" id="CHEBI:15378"/>
        <dbReference type="ChEBI" id="CHEBI:57540"/>
        <dbReference type="ChEBI" id="CHEBI:57783"/>
        <dbReference type="ChEBI" id="CHEBI:57945"/>
        <dbReference type="ChEBI" id="CHEBI:58349"/>
        <dbReference type="EC" id="7.1.1.1"/>
    </reaction>
</comment>
<dbReference type="CDD" id="cd05304">
    <property type="entry name" value="Rubrum_tdh"/>
    <property type="match status" value="1"/>
</dbReference>
<keyword evidence="6" id="KW-1278">Translocase</keyword>
<evidence type="ECO:0000256" key="8">
    <source>
        <dbReference type="ARBA" id="ARBA00048202"/>
    </source>
</evidence>
<dbReference type="Gene3D" id="3.40.50.720">
    <property type="entry name" value="NAD(P)-binding Rossmann-like Domain"/>
    <property type="match status" value="2"/>
</dbReference>
<dbReference type="Pfam" id="PF05222">
    <property type="entry name" value="AlaDh_PNT_N"/>
    <property type="match status" value="1"/>
</dbReference>